<sequence>MIQETIRIYTPLTADLCIATPYAKVKGKISFSPLPEGAAEIELIEDVEEMGGIVDANYSIIANRKGHSEEGEISLTILLPDSDENAAKSSVLIGVDEKSLPIFGLSTAVDEKLEIGGTFGANTLTVLAGLARRGTGLRINGVHVDADDDKHFASRMVERQFSHDGNSAGDKPHVYPKSDSKDQQTTIRSIEGMNTYLDGFAFLQMPVHKGIAVNMTIQTTYLK</sequence>
<evidence type="ECO:0000256" key="1">
    <source>
        <dbReference type="SAM" id="MobiDB-lite"/>
    </source>
</evidence>
<feature type="compositionally biased region" description="Basic and acidic residues" evidence="1">
    <location>
        <begin position="170"/>
        <end position="182"/>
    </location>
</feature>
<dbReference type="EMBL" id="CACVAQ010000435">
    <property type="protein sequence ID" value="CAA6828664.1"/>
    <property type="molecule type" value="Genomic_DNA"/>
</dbReference>
<dbReference type="AlphaFoldDB" id="A0A6S6UG08"/>
<proteinExistence type="predicted"/>
<evidence type="ECO:0000313" key="2">
    <source>
        <dbReference type="EMBL" id="CAA6828664.1"/>
    </source>
</evidence>
<reference evidence="2" key="1">
    <citation type="submission" date="2020-01" db="EMBL/GenBank/DDBJ databases">
        <authorList>
            <person name="Meier V. D."/>
            <person name="Meier V D."/>
        </authorList>
    </citation>
    <scope>NUCLEOTIDE SEQUENCE</scope>
    <source>
        <strain evidence="2">HLG_WM_MAG_10</strain>
    </source>
</reference>
<protein>
    <submittedName>
        <fullName evidence="2">Uncharacterized protein</fullName>
    </submittedName>
</protein>
<gene>
    <name evidence="2" type="ORF">HELGO_WM55686</name>
</gene>
<organism evidence="2">
    <name type="scientific">uncultured Aureispira sp</name>
    <dbReference type="NCBI Taxonomy" id="1331704"/>
    <lineage>
        <taxon>Bacteria</taxon>
        <taxon>Pseudomonadati</taxon>
        <taxon>Bacteroidota</taxon>
        <taxon>Saprospiria</taxon>
        <taxon>Saprospirales</taxon>
        <taxon>Saprospiraceae</taxon>
        <taxon>Aureispira</taxon>
        <taxon>environmental samples</taxon>
    </lineage>
</organism>
<name>A0A6S6UG08_9BACT</name>
<feature type="region of interest" description="Disordered" evidence="1">
    <location>
        <begin position="162"/>
        <end position="183"/>
    </location>
</feature>
<accession>A0A6S6UG08</accession>